<dbReference type="EMBL" id="CP012333">
    <property type="protein sequence ID" value="AKU95064.1"/>
    <property type="molecule type" value="Genomic_DNA"/>
</dbReference>
<dbReference type="Gene3D" id="1.10.10.10">
    <property type="entry name" value="Winged helix-like DNA-binding domain superfamily/Winged helix DNA-binding domain"/>
    <property type="match status" value="1"/>
</dbReference>
<evidence type="ECO:0000256" key="1">
    <source>
        <dbReference type="ARBA" id="ARBA00010641"/>
    </source>
</evidence>
<dbReference type="KEGG" id="llu:AKJ09_01728"/>
<dbReference type="InterPro" id="IPR039425">
    <property type="entry name" value="RNA_pol_sigma-70-like"/>
</dbReference>
<dbReference type="GO" id="GO:0006352">
    <property type="term" value="P:DNA-templated transcription initiation"/>
    <property type="evidence" value="ECO:0007669"/>
    <property type="project" value="InterPro"/>
</dbReference>
<dbReference type="GO" id="GO:0016987">
    <property type="term" value="F:sigma factor activity"/>
    <property type="evidence" value="ECO:0007669"/>
    <property type="project" value="UniProtKB-KW"/>
</dbReference>
<organism evidence="8 9">
    <name type="scientific">Labilithrix luteola</name>
    <dbReference type="NCBI Taxonomy" id="1391654"/>
    <lineage>
        <taxon>Bacteria</taxon>
        <taxon>Pseudomonadati</taxon>
        <taxon>Myxococcota</taxon>
        <taxon>Polyangia</taxon>
        <taxon>Polyangiales</taxon>
        <taxon>Labilitrichaceae</taxon>
        <taxon>Labilithrix</taxon>
    </lineage>
</organism>
<gene>
    <name evidence="8" type="ORF">AKJ09_01728</name>
</gene>
<dbReference type="InterPro" id="IPR013325">
    <property type="entry name" value="RNA_pol_sigma_r2"/>
</dbReference>
<keyword evidence="4" id="KW-0238">DNA-binding</keyword>
<dbReference type="SUPFAM" id="SSF88946">
    <property type="entry name" value="Sigma2 domain of RNA polymerase sigma factors"/>
    <property type="match status" value="1"/>
</dbReference>
<keyword evidence="5" id="KW-0804">Transcription</keyword>
<evidence type="ECO:0000259" key="6">
    <source>
        <dbReference type="Pfam" id="PF04542"/>
    </source>
</evidence>
<feature type="domain" description="RNA polymerase sigma factor 70 region 4 type 2" evidence="7">
    <location>
        <begin position="108"/>
        <end position="155"/>
    </location>
</feature>
<dbReference type="Proteomes" id="UP000064967">
    <property type="component" value="Chromosome"/>
</dbReference>
<comment type="similarity">
    <text evidence="1">Belongs to the sigma-70 factor family. ECF subfamily.</text>
</comment>
<dbReference type="Pfam" id="PF04542">
    <property type="entry name" value="Sigma70_r2"/>
    <property type="match status" value="1"/>
</dbReference>
<dbReference type="GO" id="GO:0003677">
    <property type="term" value="F:DNA binding"/>
    <property type="evidence" value="ECO:0007669"/>
    <property type="project" value="UniProtKB-KW"/>
</dbReference>
<evidence type="ECO:0000313" key="9">
    <source>
        <dbReference type="Proteomes" id="UP000064967"/>
    </source>
</evidence>
<dbReference type="Pfam" id="PF08281">
    <property type="entry name" value="Sigma70_r4_2"/>
    <property type="match status" value="1"/>
</dbReference>
<sequence>MSLEATFDAVYDRHVVFVWRTLRALGVTQSALEDAVQDVFLVVHRNLATFDGRAKVTTWLFEIARRVASTHRRTKRAGKDLPEVAEYLEDPRLTPFDEAALAEARVFLERLLDLLDEKQRICFTLMEFEQMTAEEVASLLGINVNTVYTRSRRARIEFDRLVKRYGVEHE</sequence>
<evidence type="ECO:0000259" key="7">
    <source>
        <dbReference type="Pfam" id="PF08281"/>
    </source>
</evidence>
<keyword evidence="3" id="KW-0731">Sigma factor</keyword>
<dbReference type="STRING" id="1391654.AKJ09_01728"/>
<feature type="domain" description="RNA polymerase sigma-70 region 2" evidence="6">
    <location>
        <begin position="11"/>
        <end position="76"/>
    </location>
</feature>
<evidence type="ECO:0000313" key="8">
    <source>
        <dbReference type="EMBL" id="AKU95064.1"/>
    </source>
</evidence>
<dbReference type="PANTHER" id="PTHR43133">
    <property type="entry name" value="RNA POLYMERASE ECF-TYPE SIGMA FACTO"/>
    <property type="match status" value="1"/>
</dbReference>
<dbReference type="OrthoDB" id="9803470at2"/>
<dbReference type="InterPro" id="IPR036388">
    <property type="entry name" value="WH-like_DNA-bd_sf"/>
</dbReference>
<dbReference type="NCBIfam" id="TIGR02937">
    <property type="entry name" value="sigma70-ECF"/>
    <property type="match status" value="1"/>
</dbReference>
<dbReference type="InterPro" id="IPR013324">
    <property type="entry name" value="RNA_pol_sigma_r3/r4-like"/>
</dbReference>
<dbReference type="InterPro" id="IPR014284">
    <property type="entry name" value="RNA_pol_sigma-70_dom"/>
</dbReference>
<dbReference type="SUPFAM" id="SSF88659">
    <property type="entry name" value="Sigma3 and sigma4 domains of RNA polymerase sigma factors"/>
    <property type="match status" value="1"/>
</dbReference>
<dbReference type="PANTHER" id="PTHR43133:SF8">
    <property type="entry name" value="RNA POLYMERASE SIGMA FACTOR HI_1459-RELATED"/>
    <property type="match status" value="1"/>
</dbReference>
<keyword evidence="2" id="KW-0805">Transcription regulation</keyword>
<name>A0A0K1PPL3_9BACT</name>
<proteinExistence type="inferred from homology"/>
<reference evidence="8 9" key="1">
    <citation type="submission" date="2015-08" db="EMBL/GenBank/DDBJ databases">
        <authorList>
            <person name="Babu N.S."/>
            <person name="Beckwith C.J."/>
            <person name="Beseler K.G."/>
            <person name="Brison A."/>
            <person name="Carone J.V."/>
            <person name="Caskin T.P."/>
            <person name="Diamond M."/>
            <person name="Durham M.E."/>
            <person name="Foxe J.M."/>
            <person name="Go M."/>
            <person name="Henderson B.A."/>
            <person name="Jones I.B."/>
            <person name="McGettigan J.A."/>
            <person name="Micheletti S.J."/>
            <person name="Nasrallah M.E."/>
            <person name="Ortiz D."/>
            <person name="Piller C.R."/>
            <person name="Privatt S.R."/>
            <person name="Schneider S.L."/>
            <person name="Sharp S."/>
            <person name="Smith T.C."/>
            <person name="Stanton J.D."/>
            <person name="Ullery H.E."/>
            <person name="Wilson R.J."/>
            <person name="Serrano M.G."/>
            <person name="Buck G."/>
            <person name="Lee V."/>
            <person name="Wang Y."/>
            <person name="Carvalho R."/>
            <person name="Voegtly L."/>
            <person name="Shi R."/>
            <person name="Duckworth R."/>
            <person name="Johnson A."/>
            <person name="Loviza R."/>
            <person name="Walstead R."/>
            <person name="Shah Z."/>
            <person name="Kiflezghi M."/>
            <person name="Wade K."/>
            <person name="Ball S.L."/>
            <person name="Bradley K.W."/>
            <person name="Asai D.J."/>
            <person name="Bowman C.A."/>
            <person name="Russell D.A."/>
            <person name="Pope W.H."/>
            <person name="Jacobs-Sera D."/>
            <person name="Hendrix R.W."/>
            <person name="Hatfull G.F."/>
        </authorList>
    </citation>
    <scope>NUCLEOTIDE SEQUENCE [LARGE SCALE GENOMIC DNA]</scope>
    <source>
        <strain evidence="8 9">DSM 27648</strain>
    </source>
</reference>
<evidence type="ECO:0000256" key="4">
    <source>
        <dbReference type="ARBA" id="ARBA00023125"/>
    </source>
</evidence>
<dbReference type="InterPro" id="IPR013249">
    <property type="entry name" value="RNA_pol_sigma70_r4_t2"/>
</dbReference>
<dbReference type="InterPro" id="IPR007627">
    <property type="entry name" value="RNA_pol_sigma70_r2"/>
</dbReference>
<accession>A0A0K1PPL3</accession>
<keyword evidence="9" id="KW-1185">Reference proteome</keyword>
<protein>
    <submittedName>
        <fullName evidence="8">RNA polymerase sigma factor RpoE</fullName>
    </submittedName>
</protein>
<evidence type="ECO:0000256" key="3">
    <source>
        <dbReference type="ARBA" id="ARBA00023082"/>
    </source>
</evidence>
<dbReference type="AlphaFoldDB" id="A0A0K1PPL3"/>
<evidence type="ECO:0000256" key="2">
    <source>
        <dbReference type="ARBA" id="ARBA00023015"/>
    </source>
</evidence>
<dbReference type="Gene3D" id="1.10.1740.10">
    <property type="match status" value="1"/>
</dbReference>
<evidence type="ECO:0000256" key="5">
    <source>
        <dbReference type="ARBA" id="ARBA00023163"/>
    </source>
</evidence>